<evidence type="ECO:0000313" key="3">
    <source>
        <dbReference type="Proteomes" id="UP001304298"/>
    </source>
</evidence>
<dbReference type="Pfam" id="PF13026">
    <property type="entry name" value="DUF3887"/>
    <property type="match status" value="1"/>
</dbReference>
<dbReference type="Proteomes" id="UP001304298">
    <property type="component" value="Unassembled WGS sequence"/>
</dbReference>
<accession>A0ABU5RIY3</accession>
<proteinExistence type="predicted"/>
<comment type="caution">
    <text evidence="2">The sequence shown here is derived from an EMBL/GenBank/DDBJ whole genome shotgun (WGS) entry which is preliminary data.</text>
</comment>
<sequence length="176" mass="19508">MPDEPLAAVGAALRKVRDAEATLRDTVDAARAAGHTWQEIGDLLGTSRQAAFQRFGRPVDPATGASMTELKRPDAINRAEELVVELIGCQWHEVRRDFDDRMLASVGEDELRLAWTQLAGSVGRYERMGEPYARSAGDYTIVHLPLAFEAGERTVQVTYREDGQVAGLWIRPAEQM</sequence>
<gene>
    <name evidence="2" type="ORF">VA596_42470</name>
</gene>
<dbReference type="Gene3D" id="3.10.450.590">
    <property type="match status" value="1"/>
</dbReference>
<organism evidence="2 3">
    <name type="scientific">Amycolatopsis heterodermiae</name>
    <dbReference type="NCBI Taxonomy" id="3110235"/>
    <lineage>
        <taxon>Bacteria</taxon>
        <taxon>Bacillati</taxon>
        <taxon>Actinomycetota</taxon>
        <taxon>Actinomycetes</taxon>
        <taxon>Pseudonocardiales</taxon>
        <taxon>Pseudonocardiaceae</taxon>
        <taxon>Amycolatopsis</taxon>
    </lineage>
</organism>
<protein>
    <submittedName>
        <fullName evidence="2">DUF3887 domain-containing protein</fullName>
    </submittedName>
</protein>
<name>A0ABU5RIY3_9PSEU</name>
<evidence type="ECO:0000259" key="1">
    <source>
        <dbReference type="Pfam" id="PF13026"/>
    </source>
</evidence>
<dbReference type="InterPro" id="IPR024981">
    <property type="entry name" value="DUF3887"/>
</dbReference>
<dbReference type="RefSeq" id="WP_323335384.1">
    <property type="nucleotide sequence ID" value="NZ_JAYFSI010000015.1"/>
</dbReference>
<evidence type="ECO:0000313" key="2">
    <source>
        <dbReference type="EMBL" id="MEA5366256.1"/>
    </source>
</evidence>
<feature type="domain" description="DUF3887" evidence="1">
    <location>
        <begin position="79"/>
        <end position="168"/>
    </location>
</feature>
<dbReference type="EMBL" id="JAYFSI010000015">
    <property type="protein sequence ID" value="MEA5366256.1"/>
    <property type="molecule type" value="Genomic_DNA"/>
</dbReference>
<reference evidence="2 3" key="1">
    <citation type="submission" date="2023-12" db="EMBL/GenBank/DDBJ databases">
        <title>Amycolatopsis sp. V23-08.</title>
        <authorList>
            <person name="Somphong A."/>
        </authorList>
    </citation>
    <scope>NUCLEOTIDE SEQUENCE [LARGE SCALE GENOMIC DNA]</scope>
    <source>
        <strain evidence="2 3">V23-08</strain>
    </source>
</reference>
<keyword evidence="3" id="KW-1185">Reference proteome</keyword>